<dbReference type="SUPFAM" id="SSF51679">
    <property type="entry name" value="Bacterial luciferase-like"/>
    <property type="match status" value="1"/>
</dbReference>
<dbReference type="GO" id="GO:0016491">
    <property type="term" value="F:oxidoreductase activity"/>
    <property type="evidence" value="ECO:0007669"/>
    <property type="project" value="UniProtKB-KW"/>
</dbReference>
<dbReference type="InterPro" id="IPR036661">
    <property type="entry name" value="Luciferase-like_sf"/>
</dbReference>
<dbReference type="PANTHER" id="PTHR30011:SF16">
    <property type="entry name" value="C2H2 FINGER DOMAIN TRANSCRIPTION FACTOR (EUROFUNG)-RELATED"/>
    <property type="match status" value="1"/>
</dbReference>
<proteinExistence type="inferred from homology"/>
<comment type="caution">
    <text evidence="7">The sequence shown here is derived from an EMBL/GenBank/DDBJ whole genome shotgun (WGS) entry which is preliminary data.</text>
</comment>
<reference evidence="7 8" key="1">
    <citation type="submission" date="2024-01" db="EMBL/GenBank/DDBJ databases">
        <title>Uliginosibacterium soil sp. nov.</title>
        <authorList>
            <person name="Lv Y."/>
        </authorList>
    </citation>
    <scope>NUCLEOTIDE SEQUENCE [LARGE SCALE GENOMIC DNA]</scope>
    <source>
        <strain evidence="7 8">H3</strain>
    </source>
</reference>
<protein>
    <submittedName>
        <fullName evidence="7">LLM class flavin-dependent oxidoreductase</fullName>
        <ecNumber evidence="7">1.-.-.-</ecNumber>
    </submittedName>
</protein>
<dbReference type="InterPro" id="IPR016215">
    <property type="entry name" value="NTA_MOA"/>
</dbReference>
<evidence type="ECO:0000256" key="5">
    <source>
        <dbReference type="ARBA" id="ARBA00033748"/>
    </source>
</evidence>
<dbReference type="InterPro" id="IPR051260">
    <property type="entry name" value="Diverse_substr_monoxygenases"/>
</dbReference>
<dbReference type="RefSeq" id="WP_327599389.1">
    <property type="nucleotide sequence ID" value="NZ_JAYXHS010000002.1"/>
</dbReference>
<dbReference type="PIRSF" id="PIRSF000337">
    <property type="entry name" value="NTA_MOA"/>
    <property type="match status" value="1"/>
</dbReference>
<comment type="similarity">
    <text evidence="5">Belongs to the NtaA/SnaA/DszA monooxygenase family.</text>
</comment>
<keyword evidence="1" id="KW-0285">Flavoprotein</keyword>
<dbReference type="PANTHER" id="PTHR30011">
    <property type="entry name" value="ALKANESULFONATE MONOOXYGENASE-RELATED"/>
    <property type="match status" value="1"/>
</dbReference>
<evidence type="ECO:0000256" key="4">
    <source>
        <dbReference type="ARBA" id="ARBA00023033"/>
    </source>
</evidence>
<name>A0ABU6K3R2_9RHOO</name>
<organism evidence="7 8">
    <name type="scientific">Uliginosibacterium silvisoli</name>
    <dbReference type="NCBI Taxonomy" id="3114758"/>
    <lineage>
        <taxon>Bacteria</taxon>
        <taxon>Pseudomonadati</taxon>
        <taxon>Pseudomonadota</taxon>
        <taxon>Betaproteobacteria</taxon>
        <taxon>Rhodocyclales</taxon>
        <taxon>Zoogloeaceae</taxon>
        <taxon>Uliginosibacterium</taxon>
    </lineage>
</organism>
<evidence type="ECO:0000313" key="7">
    <source>
        <dbReference type="EMBL" id="MEC5386423.1"/>
    </source>
</evidence>
<evidence type="ECO:0000313" key="8">
    <source>
        <dbReference type="Proteomes" id="UP001331561"/>
    </source>
</evidence>
<dbReference type="Pfam" id="PF00296">
    <property type="entry name" value="Bac_luciferase"/>
    <property type="match status" value="1"/>
</dbReference>
<keyword evidence="2" id="KW-0288">FMN</keyword>
<keyword evidence="4" id="KW-0503">Monooxygenase</keyword>
<dbReference type="EC" id="1.-.-.-" evidence="7"/>
<accession>A0ABU6K3R2</accession>
<keyword evidence="8" id="KW-1185">Reference proteome</keyword>
<dbReference type="InterPro" id="IPR011251">
    <property type="entry name" value="Luciferase-like_dom"/>
</dbReference>
<evidence type="ECO:0000256" key="2">
    <source>
        <dbReference type="ARBA" id="ARBA00022643"/>
    </source>
</evidence>
<sequence length="453" mass="49503">MSRSRQDKIRLGVFLYPTGHHVAGWRHPEAAADAGTNFRHYVELAQTAERGKFDLLFLSDSSALRGAEHLESLSRIASRSVFLEPLTLLPALAAVTSHIGLVATATSTYNEPYALARKFATLDHISGGRAGWNLITSNNEAEAQNFSRDKHPEHADRYDRAQEFAAVVARLWDSWDDDAFLRDKSSGVFFDQDKLHFLNHRGEHFSVKGPLNVARPPQGHPVQVQAGASEAGRDLAAQFAEVVFTAQSSIAGARDFYADVKSRAAAYDRAPEDIKIMPGFSTVVGASATEAAEKHAQLQELLDPVVGLSLLSAMLGNVDLSGADIDGPLPELPATNAGKGRQALLVEAARRDKLTIRDLYKQVAGARGHHAVHGTASQIADELESWFLEEAADGFNIMPAVLPAGLNDFVDHVVPELQRRGLFRREYEGRTLRDNLGLKRPQSYFASKPGKTD</sequence>
<dbReference type="Proteomes" id="UP001331561">
    <property type="component" value="Unassembled WGS sequence"/>
</dbReference>
<evidence type="ECO:0000256" key="3">
    <source>
        <dbReference type="ARBA" id="ARBA00023002"/>
    </source>
</evidence>
<feature type="domain" description="Luciferase-like" evidence="6">
    <location>
        <begin position="26"/>
        <end position="385"/>
    </location>
</feature>
<dbReference type="NCBIfam" id="TIGR03860">
    <property type="entry name" value="FMN_nitrolo"/>
    <property type="match status" value="1"/>
</dbReference>
<dbReference type="EMBL" id="JAYXHS010000002">
    <property type="protein sequence ID" value="MEC5386423.1"/>
    <property type="molecule type" value="Genomic_DNA"/>
</dbReference>
<gene>
    <name evidence="7" type="ORF">VVD49_11865</name>
</gene>
<evidence type="ECO:0000256" key="1">
    <source>
        <dbReference type="ARBA" id="ARBA00022630"/>
    </source>
</evidence>
<evidence type="ECO:0000259" key="6">
    <source>
        <dbReference type="Pfam" id="PF00296"/>
    </source>
</evidence>
<keyword evidence="3 7" id="KW-0560">Oxidoreductase</keyword>
<dbReference type="CDD" id="cd01095">
    <property type="entry name" value="Nitrilotriacetate_monoxgenase"/>
    <property type="match status" value="1"/>
</dbReference>
<dbReference type="Gene3D" id="3.20.20.30">
    <property type="entry name" value="Luciferase-like domain"/>
    <property type="match status" value="1"/>
</dbReference>